<evidence type="ECO:0000256" key="1">
    <source>
        <dbReference type="SAM" id="MobiDB-lite"/>
    </source>
</evidence>
<feature type="chain" id="PRO_5020535875" evidence="2">
    <location>
        <begin position="20"/>
        <end position="665"/>
    </location>
</feature>
<feature type="signal peptide" evidence="2">
    <location>
        <begin position="1"/>
        <end position="19"/>
    </location>
</feature>
<sequence length="665" mass="78282">MNIFFLIHIINICFSNVEASLPRKKAKHERVEHIGAEHSERKSTVESARDCGFEEYNEFRRSNKRKELEDSIDDNLEQNGEENLTLSSQNTFFQINYLFPKNTESNPGVKASEVVSISDQAIKNVQSFPKTKLPPFRTAFPKKFHDYESAESIKTKCMTQSVSESQFPGLDIYTGSENLARENSHNYFFENKISCFNNAQEHSNDVVNQDSEPNEEIISNLDENNGPLQDDHAQGKHDTGIDFLKAQNSEQPYNDISAQDRDKAIEKFILKMANKVIIGLQNELSSIIREELGSKINKHDNSTDSDLMEPGILSDLQNKNSIFYRFEFKKNEDFKEIYKNRDRLVKFEYYTYFNLSPFDVMQKIKGYDLLSYSLELKKTGIHLIVSEIRYLLSIFELKNDYNIAKGHVLLVHYYYNIIKILANLIFGNNQEANKEKPEEKRYEAAALIQKRIFFMRKLLSELFILFQNDINKVKMYRILNMINFFSTVVGHKGSYFRKNHYILKMRFIFRFLFDPDLKPNNIFLAEIIHDIHSKNIIHCVEMYFKKKLTALFYDYYCINIYFDKVLAIIDSYKVYNDLLKFLKIEVGEIEKLKQKACIESMSGYTNARLISMLKIYIELECRVTYLERKIWSEDICVLFFFKQNSFEKVIKKVHKNIDVHHKKDL</sequence>
<evidence type="ECO:0000313" key="4">
    <source>
        <dbReference type="Proteomes" id="UP000292362"/>
    </source>
</evidence>
<proteinExistence type="predicted"/>
<dbReference type="EMBL" id="PITJ01000442">
    <property type="protein sequence ID" value="TBU02626.1"/>
    <property type="molecule type" value="Genomic_DNA"/>
</dbReference>
<dbReference type="VEuPathDB" id="MicrosporidiaDB:CWI37_0442p0020"/>
<protein>
    <submittedName>
        <fullName evidence="3">Uncharacterized protein</fullName>
    </submittedName>
</protein>
<evidence type="ECO:0000256" key="2">
    <source>
        <dbReference type="SAM" id="SignalP"/>
    </source>
</evidence>
<reference evidence="3 4" key="1">
    <citation type="submission" date="2017-12" db="EMBL/GenBank/DDBJ databases">
        <authorList>
            <person name="Pombert J.-F."/>
            <person name="Haag K.L."/>
            <person name="Ebert D."/>
        </authorList>
    </citation>
    <scope>NUCLEOTIDE SEQUENCE [LARGE SCALE GENOMIC DNA]</scope>
    <source>
        <strain evidence="3">FI-OER-3-3</strain>
    </source>
</reference>
<evidence type="ECO:0000313" key="3">
    <source>
        <dbReference type="EMBL" id="TBU02626.1"/>
    </source>
</evidence>
<keyword evidence="2" id="KW-0732">Signal</keyword>
<feature type="region of interest" description="Disordered" evidence="1">
    <location>
        <begin position="217"/>
        <end position="236"/>
    </location>
</feature>
<dbReference type="Proteomes" id="UP000292362">
    <property type="component" value="Unassembled WGS sequence"/>
</dbReference>
<gene>
    <name evidence="3" type="ORF">CWI37_0442p0020</name>
</gene>
<organism evidence="3 4">
    <name type="scientific">Hamiltosporidium tvaerminnensis</name>
    <dbReference type="NCBI Taxonomy" id="1176355"/>
    <lineage>
        <taxon>Eukaryota</taxon>
        <taxon>Fungi</taxon>
        <taxon>Fungi incertae sedis</taxon>
        <taxon>Microsporidia</taxon>
        <taxon>Dubosqiidae</taxon>
        <taxon>Hamiltosporidium</taxon>
    </lineage>
</organism>
<name>A0A4Q9L5W5_9MICR</name>
<dbReference type="AlphaFoldDB" id="A0A4Q9L5W5"/>
<accession>A0A4Q9L5W5</accession>
<comment type="caution">
    <text evidence="3">The sequence shown here is derived from an EMBL/GenBank/DDBJ whole genome shotgun (WGS) entry which is preliminary data.</text>
</comment>